<dbReference type="Gene3D" id="4.10.60.10">
    <property type="entry name" value="Zinc finger, CCHC-type"/>
    <property type="match status" value="1"/>
</dbReference>
<protein>
    <submittedName>
        <fullName evidence="1">Uncharacterized protein</fullName>
    </submittedName>
</protein>
<dbReference type="GO" id="GO:0008270">
    <property type="term" value="F:zinc ion binding"/>
    <property type="evidence" value="ECO:0007669"/>
    <property type="project" value="InterPro"/>
</dbReference>
<comment type="caution">
    <text evidence="1">The sequence shown here is derived from an EMBL/GenBank/DDBJ whole genome shotgun (WGS) entry which is preliminary data.</text>
</comment>
<dbReference type="SUPFAM" id="SSF57756">
    <property type="entry name" value="Retrovirus zinc finger-like domains"/>
    <property type="match status" value="1"/>
</dbReference>
<organism evidence="1">
    <name type="scientific">Sesamum radiatum</name>
    <name type="common">Black benniseed</name>
    <dbReference type="NCBI Taxonomy" id="300843"/>
    <lineage>
        <taxon>Eukaryota</taxon>
        <taxon>Viridiplantae</taxon>
        <taxon>Streptophyta</taxon>
        <taxon>Embryophyta</taxon>
        <taxon>Tracheophyta</taxon>
        <taxon>Spermatophyta</taxon>
        <taxon>Magnoliopsida</taxon>
        <taxon>eudicotyledons</taxon>
        <taxon>Gunneridae</taxon>
        <taxon>Pentapetalae</taxon>
        <taxon>asterids</taxon>
        <taxon>lamiids</taxon>
        <taxon>Lamiales</taxon>
        <taxon>Pedaliaceae</taxon>
        <taxon>Sesamum</taxon>
    </lineage>
</organism>
<sequence>MTGLKKSILELINILVEFEVTIKRSEPAVILGEASASKKDKNAQRWKKKKSKTKGLVPANKLIVKASIVGKEKMKEVPKSSKAEDDCHYCHEKGHWKRNYPKFLAFVQKSSEATPQAAIASSSVPVVPNENIPILQRSTRVSQPLERYDLLVTGQLDNDLKTCEMSYINLRKWLEAMRSEMDSMGSNKVWTLVDPPEGFKPIGCKWVYKQKLQADGR</sequence>
<proteinExistence type="predicted"/>
<dbReference type="AlphaFoldDB" id="A0AAW2W0C2"/>
<gene>
    <name evidence="1" type="ORF">Sradi_0207700</name>
</gene>
<dbReference type="EMBL" id="JACGWJ010000002">
    <property type="protein sequence ID" value="KAL0434998.1"/>
    <property type="molecule type" value="Genomic_DNA"/>
</dbReference>
<accession>A0AAW2W0C2</accession>
<dbReference type="InterPro" id="IPR036875">
    <property type="entry name" value="Znf_CCHC_sf"/>
</dbReference>
<name>A0AAW2W0C2_SESRA</name>
<reference evidence="1" key="1">
    <citation type="submission" date="2020-06" db="EMBL/GenBank/DDBJ databases">
        <authorList>
            <person name="Li T."/>
            <person name="Hu X."/>
            <person name="Zhang T."/>
            <person name="Song X."/>
            <person name="Zhang H."/>
            <person name="Dai N."/>
            <person name="Sheng W."/>
            <person name="Hou X."/>
            <person name="Wei L."/>
        </authorList>
    </citation>
    <scope>NUCLEOTIDE SEQUENCE</scope>
    <source>
        <strain evidence="1">G02</strain>
        <tissue evidence="1">Leaf</tissue>
    </source>
</reference>
<reference evidence="1" key="2">
    <citation type="journal article" date="2024" name="Plant">
        <title>Genomic evolution and insights into agronomic trait innovations of Sesamum species.</title>
        <authorList>
            <person name="Miao H."/>
            <person name="Wang L."/>
            <person name="Qu L."/>
            <person name="Liu H."/>
            <person name="Sun Y."/>
            <person name="Le M."/>
            <person name="Wang Q."/>
            <person name="Wei S."/>
            <person name="Zheng Y."/>
            <person name="Lin W."/>
            <person name="Duan Y."/>
            <person name="Cao H."/>
            <person name="Xiong S."/>
            <person name="Wang X."/>
            <person name="Wei L."/>
            <person name="Li C."/>
            <person name="Ma Q."/>
            <person name="Ju M."/>
            <person name="Zhao R."/>
            <person name="Li G."/>
            <person name="Mu C."/>
            <person name="Tian Q."/>
            <person name="Mei H."/>
            <person name="Zhang T."/>
            <person name="Gao T."/>
            <person name="Zhang H."/>
        </authorList>
    </citation>
    <scope>NUCLEOTIDE SEQUENCE</scope>
    <source>
        <strain evidence="1">G02</strain>
    </source>
</reference>
<dbReference type="GO" id="GO:0003676">
    <property type="term" value="F:nucleic acid binding"/>
    <property type="evidence" value="ECO:0007669"/>
    <property type="project" value="InterPro"/>
</dbReference>
<evidence type="ECO:0000313" key="1">
    <source>
        <dbReference type="EMBL" id="KAL0434998.1"/>
    </source>
</evidence>